<evidence type="ECO:0000313" key="3">
    <source>
        <dbReference type="EMBL" id="KAG7849513.1"/>
    </source>
</evidence>
<feature type="compositionally biased region" description="Basic and acidic residues" evidence="1">
    <location>
        <begin position="356"/>
        <end position="374"/>
    </location>
</feature>
<keyword evidence="4" id="KW-1185">Reference proteome</keyword>
<feature type="domain" description="CID" evidence="2">
    <location>
        <begin position="29"/>
        <end position="158"/>
    </location>
</feature>
<organism evidence="3 4">
    <name type="scientific">Pichia angusta</name>
    <name type="common">Yeast</name>
    <name type="synonym">Hansenula polymorpha</name>
    <dbReference type="NCBI Taxonomy" id="870730"/>
    <lineage>
        <taxon>Eukaryota</taxon>
        <taxon>Fungi</taxon>
        <taxon>Dikarya</taxon>
        <taxon>Ascomycota</taxon>
        <taxon>Saccharomycotina</taxon>
        <taxon>Pichiomycetes</taxon>
        <taxon>Pichiales</taxon>
        <taxon>Pichiaceae</taxon>
        <taxon>Ogataea</taxon>
    </lineage>
</organism>
<comment type="caution">
    <text evidence="3">The sequence shown here is derived from an EMBL/GenBank/DDBJ whole genome shotgun (WGS) entry which is preliminary data.</text>
</comment>
<name>A0ABQ7RWR8_PICAN</name>
<evidence type="ECO:0000256" key="1">
    <source>
        <dbReference type="SAM" id="MobiDB-lite"/>
    </source>
</evidence>
<gene>
    <name evidence="3" type="ORF">KL940_002543</name>
</gene>
<feature type="compositionally biased region" description="Acidic residues" evidence="1">
    <location>
        <begin position="299"/>
        <end position="316"/>
    </location>
</feature>
<dbReference type="SUPFAM" id="SSF48464">
    <property type="entry name" value="ENTH/VHS domain"/>
    <property type="match status" value="1"/>
</dbReference>
<dbReference type="InterPro" id="IPR008942">
    <property type="entry name" value="ENTH_VHS"/>
</dbReference>
<feature type="region of interest" description="Disordered" evidence="1">
    <location>
        <begin position="284"/>
        <end position="375"/>
    </location>
</feature>
<dbReference type="CDD" id="cd16981">
    <property type="entry name" value="CID_RPRD_like"/>
    <property type="match status" value="1"/>
</dbReference>
<reference evidence="3 4" key="1">
    <citation type="journal article" date="2021" name="G3 (Bethesda)">
        <title>Genomic diversity, chromosomal rearrangements, and interspecies hybridization in the ogataea polymorpha species complex.</title>
        <authorList>
            <person name="Hanson S.J."/>
            <person name="Cinneide E.O."/>
            <person name="Salzberg L.I."/>
            <person name="Wolfe K.H."/>
            <person name="McGowan J."/>
            <person name="Fitzpatrick D.A."/>
            <person name="Matlin K."/>
        </authorList>
    </citation>
    <scope>NUCLEOTIDE SEQUENCE [LARGE SCALE GENOMIC DNA]</scope>
    <source>
        <strain evidence="3">51-138</strain>
    </source>
</reference>
<sequence length="389" mass="43914">MSLPYQGHHILLPRLIFRAQNQKNIQHLFMSFSVDRAKVKLAALVPTQQSIQTTSQWIMFHYREASTIVDLWVKEITSQPNKLTLFYLANDIVQLSRKDPRNAGFTEGFKKVLPQVLQQINPGADRPKFVKVLQVWKDRNIYPSDYVNKLMNLVGQQPAQTLAQHKTHQTEPAAYQKCPSELIEAALQYDHLKQISSATSTKFASLSETYQSTLKAENLPEPHILVGQLEGLVKGSEALESSIKNQTELREKLIGSLESLIQVQRDWINLDKTKLEKLESIKTSAHERKTEIESTLNNVDDDEDLPTYKGDEDDESVPGYNNGDEVPSYGNGDEAQDNDVPAYESPSDFISSFAAESKRPTPEDAEEPSAKRQEIPVNVDLNALLSKLQ</sequence>
<dbReference type="PANTHER" id="PTHR12460">
    <property type="entry name" value="CYCLIN-DEPENDENT KINASE INHIBITOR-RELATED PROTEIN"/>
    <property type="match status" value="1"/>
</dbReference>
<evidence type="ECO:0000313" key="4">
    <source>
        <dbReference type="Proteomes" id="UP001197328"/>
    </source>
</evidence>
<dbReference type="SMART" id="SM00582">
    <property type="entry name" value="RPR"/>
    <property type="match status" value="1"/>
</dbReference>
<dbReference type="EMBL" id="JAHLVD010000006">
    <property type="protein sequence ID" value="KAG7849513.1"/>
    <property type="molecule type" value="Genomic_DNA"/>
</dbReference>
<protein>
    <recommendedName>
        <fullName evidence="2">CID domain-containing protein</fullName>
    </recommendedName>
</protein>
<dbReference type="InterPro" id="IPR006569">
    <property type="entry name" value="CID_dom"/>
</dbReference>
<dbReference type="Gene3D" id="1.25.40.90">
    <property type="match status" value="1"/>
</dbReference>
<dbReference type="Pfam" id="PF04818">
    <property type="entry name" value="CID"/>
    <property type="match status" value="1"/>
</dbReference>
<dbReference type="PROSITE" id="PS51391">
    <property type="entry name" value="CID"/>
    <property type="match status" value="1"/>
</dbReference>
<dbReference type="Proteomes" id="UP001197328">
    <property type="component" value="Unassembled WGS sequence"/>
</dbReference>
<evidence type="ECO:0000259" key="2">
    <source>
        <dbReference type="PROSITE" id="PS51391"/>
    </source>
</evidence>
<accession>A0ABQ7RWR8</accession>
<proteinExistence type="predicted"/>
<dbReference type="PANTHER" id="PTHR12460:SF0">
    <property type="entry name" value="CID DOMAIN-CONTAINING PROTEIN-RELATED"/>
    <property type="match status" value="1"/>
</dbReference>